<evidence type="ECO:0000313" key="10">
    <source>
        <dbReference type="EMBL" id="VDO79005.1"/>
    </source>
</evidence>
<keyword evidence="3" id="KW-0677">Repeat</keyword>
<evidence type="ECO:0000313" key="12">
    <source>
        <dbReference type="WBParaSite" id="SCUD_0000306101-mRNA-1"/>
    </source>
</evidence>
<evidence type="ECO:0000259" key="9">
    <source>
        <dbReference type="PROSITE" id="PS50268"/>
    </source>
</evidence>
<dbReference type="Gene3D" id="2.60.40.60">
    <property type="entry name" value="Cadherins"/>
    <property type="match status" value="3"/>
</dbReference>
<dbReference type="GO" id="GO:0005911">
    <property type="term" value="C:cell-cell junction"/>
    <property type="evidence" value="ECO:0007669"/>
    <property type="project" value="TreeGrafter"/>
</dbReference>
<evidence type="ECO:0000256" key="7">
    <source>
        <dbReference type="ARBA" id="ARBA00023136"/>
    </source>
</evidence>
<dbReference type="Proteomes" id="UP000279833">
    <property type="component" value="Unassembled WGS sequence"/>
</dbReference>
<feature type="domain" description="Cadherin" evidence="9">
    <location>
        <begin position="160"/>
        <end position="222"/>
    </location>
</feature>
<reference evidence="12" key="1">
    <citation type="submission" date="2016-06" db="UniProtKB">
        <authorList>
            <consortium name="WormBaseParasite"/>
        </authorList>
    </citation>
    <scope>IDENTIFICATION</scope>
</reference>
<evidence type="ECO:0000313" key="11">
    <source>
        <dbReference type="Proteomes" id="UP000279833"/>
    </source>
</evidence>
<evidence type="ECO:0000256" key="1">
    <source>
        <dbReference type="ARBA" id="ARBA00004370"/>
    </source>
</evidence>
<dbReference type="PROSITE" id="PS50268">
    <property type="entry name" value="CADHERIN_2"/>
    <property type="match status" value="2"/>
</dbReference>
<dbReference type="InterPro" id="IPR050971">
    <property type="entry name" value="Cadherin-domain_protein"/>
</dbReference>
<dbReference type="STRING" id="6186.A0A183JK33"/>
<evidence type="ECO:0000256" key="4">
    <source>
        <dbReference type="ARBA" id="ARBA00022837"/>
    </source>
</evidence>
<dbReference type="WBParaSite" id="SCUD_0000306101-mRNA-1">
    <property type="protein sequence ID" value="SCUD_0000306101-mRNA-1"/>
    <property type="gene ID" value="SCUD_0000306101"/>
</dbReference>
<name>A0A183JK33_9TREM</name>
<dbReference type="SUPFAM" id="SSF49313">
    <property type="entry name" value="Cadherin-like"/>
    <property type="match status" value="3"/>
</dbReference>
<gene>
    <name evidence="10" type="ORF">SCUD_LOCUS3063</name>
</gene>
<protein>
    <submittedName>
        <fullName evidence="12">Cadherin domain-containing protein</fullName>
    </submittedName>
</protein>
<keyword evidence="7" id="KW-0472">Membrane</keyword>
<dbReference type="GO" id="GO:0016020">
    <property type="term" value="C:membrane"/>
    <property type="evidence" value="ECO:0007669"/>
    <property type="project" value="UniProtKB-SubCell"/>
</dbReference>
<dbReference type="PRINTS" id="PR00205">
    <property type="entry name" value="CADHERIN"/>
</dbReference>
<dbReference type="SMART" id="SM00112">
    <property type="entry name" value="CA"/>
    <property type="match status" value="2"/>
</dbReference>
<keyword evidence="11" id="KW-1185">Reference proteome</keyword>
<organism evidence="12">
    <name type="scientific">Schistosoma curassoni</name>
    <dbReference type="NCBI Taxonomy" id="6186"/>
    <lineage>
        <taxon>Eukaryota</taxon>
        <taxon>Metazoa</taxon>
        <taxon>Spiralia</taxon>
        <taxon>Lophotrochozoa</taxon>
        <taxon>Platyhelminthes</taxon>
        <taxon>Trematoda</taxon>
        <taxon>Digenea</taxon>
        <taxon>Strigeidida</taxon>
        <taxon>Schistosomatoidea</taxon>
        <taxon>Schistosomatidae</taxon>
        <taxon>Schistosoma</taxon>
    </lineage>
</organism>
<dbReference type="CDD" id="cd11304">
    <property type="entry name" value="Cadherin_repeat"/>
    <property type="match status" value="3"/>
</dbReference>
<dbReference type="GO" id="GO:0005509">
    <property type="term" value="F:calcium ion binding"/>
    <property type="evidence" value="ECO:0007669"/>
    <property type="project" value="UniProtKB-UniRule"/>
</dbReference>
<keyword evidence="6" id="KW-1133">Transmembrane helix</keyword>
<evidence type="ECO:0000256" key="8">
    <source>
        <dbReference type="PROSITE-ProRule" id="PRU00043"/>
    </source>
</evidence>
<comment type="subcellular location">
    <subcellularLocation>
        <location evidence="1">Membrane</location>
    </subcellularLocation>
</comment>
<dbReference type="GO" id="GO:0007156">
    <property type="term" value="P:homophilic cell adhesion via plasma membrane adhesion molecules"/>
    <property type="evidence" value="ECO:0007669"/>
    <property type="project" value="InterPro"/>
</dbReference>
<proteinExistence type="predicted"/>
<dbReference type="EMBL" id="UZAK01003286">
    <property type="protein sequence ID" value="VDO79005.1"/>
    <property type="molecule type" value="Genomic_DNA"/>
</dbReference>
<dbReference type="PANTHER" id="PTHR24025:SF31">
    <property type="entry name" value="NEURAL-CADHERIN"/>
    <property type="match status" value="1"/>
</dbReference>
<accession>A0A183JK33</accession>
<dbReference type="InterPro" id="IPR015919">
    <property type="entry name" value="Cadherin-like_sf"/>
</dbReference>
<dbReference type="InterPro" id="IPR002126">
    <property type="entry name" value="Cadherin-like_dom"/>
</dbReference>
<feature type="domain" description="Cadherin" evidence="9">
    <location>
        <begin position="12"/>
        <end position="114"/>
    </location>
</feature>
<dbReference type="PANTHER" id="PTHR24025">
    <property type="entry name" value="DESMOGLEIN FAMILY MEMBER"/>
    <property type="match status" value="1"/>
</dbReference>
<reference evidence="10 11" key="2">
    <citation type="submission" date="2018-11" db="EMBL/GenBank/DDBJ databases">
        <authorList>
            <consortium name="Pathogen Informatics"/>
        </authorList>
    </citation>
    <scope>NUCLEOTIDE SEQUENCE [LARGE SCALE GENOMIC DNA]</scope>
    <source>
        <strain evidence="10">Dakar</strain>
        <strain evidence="11">Dakar, Senegal</strain>
    </source>
</reference>
<keyword evidence="4 8" id="KW-0106">Calcium</keyword>
<sequence>MYNPSEEEVFPVTLPLQLKAYDFDIEENAQLVYRIFSSPSSELVQSKRFSIDSTTGLLLLNERLSPSVADGRKEQMLVVACDSPVYSDSVMLCSNPVQIHIHISNQSSIVLPEIVCTSQRLLEDDFMFERQVGVCEVKPANWSSHSWHLTGISPLPLQHDQSIFRIDSETGQIFSIKPLNYEVQSIYELNIEFHALAYNPIIIMRTKLTIELIDVNDCTPYFDSPLYHIDLPEDYPINVKFLRTLAMDDDADNDQGGYYAGNKQDIITYSLWPISTLTSGHFSLRGNFQDQSDNLEKLILFNPELQTLRKLFKIDGKGWISLRSFLDFESNREHIFQVYLSIS</sequence>
<dbReference type="AlphaFoldDB" id="A0A183JK33"/>
<keyword evidence="2" id="KW-0812">Transmembrane</keyword>
<evidence type="ECO:0000256" key="3">
    <source>
        <dbReference type="ARBA" id="ARBA00022737"/>
    </source>
</evidence>
<keyword evidence="5" id="KW-0130">Cell adhesion</keyword>
<evidence type="ECO:0000256" key="6">
    <source>
        <dbReference type="ARBA" id="ARBA00022989"/>
    </source>
</evidence>
<evidence type="ECO:0000256" key="5">
    <source>
        <dbReference type="ARBA" id="ARBA00022889"/>
    </source>
</evidence>
<evidence type="ECO:0000256" key="2">
    <source>
        <dbReference type="ARBA" id="ARBA00022692"/>
    </source>
</evidence>